<evidence type="ECO:0000313" key="1">
    <source>
        <dbReference type="EMBL" id="MCL1047644.1"/>
    </source>
</evidence>
<dbReference type="Proteomes" id="UP001202134">
    <property type="component" value="Unassembled WGS sequence"/>
</dbReference>
<gene>
    <name evidence="1" type="ORF">L2737_20290</name>
</gene>
<dbReference type="RefSeq" id="WP_248956928.1">
    <property type="nucleotide sequence ID" value="NZ_JAKIKU010000017.1"/>
</dbReference>
<keyword evidence="2" id="KW-1185">Reference proteome</keyword>
<protein>
    <submittedName>
        <fullName evidence="1">Uncharacterized protein</fullName>
    </submittedName>
</protein>
<evidence type="ECO:0000313" key="2">
    <source>
        <dbReference type="Proteomes" id="UP001202134"/>
    </source>
</evidence>
<reference evidence="1 2" key="1">
    <citation type="submission" date="2022-01" db="EMBL/GenBank/DDBJ databases">
        <title>Whole genome-based taxonomy of the Shewanellaceae.</title>
        <authorList>
            <person name="Martin-Rodriguez A.J."/>
        </authorList>
    </citation>
    <scope>NUCLEOTIDE SEQUENCE [LARGE SCALE GENOMIC DNA]</scope>
    <source>
        <strain evidence="1 2">DSM 24955</strain>
    </source>
</reference>
<accession>A0ABT0KV29</accession>
<comment type="caution">
    <text evidence="1">The sequence shown here is derived from an EMBL/GenBank/DDBJ whole genome shotgun (WGS) entry which is preliminary data.</text>
</comment>
<proteinExistence type="predicted"/>
<dbReference type="EMBL" id="JAKIKU010000017">
    <property type="protein sequence ID" value="MCL1047644.1"/>
    <property type="molecule type" value="Genomic_DNA"/>
</dbReference>
<sequence>MMRGWILIALIGGVIYYFATETNKLDEPIAEIQSVINSADDKVTSMTGTKIIRKSEKVIAIPSGVIERLSDKEASEFKAIFTDNSTVAVFKEDYCGFGARHPVIGKENLQLICDKI</sequence>
<name>A0ABT0KV29_9GAMM</name>
<organism evidence="1 2">
    <name type="scientific">Shewanella electrodiphila</name>
    <dbReference type="NCBI Taxonomy" id="934143"/>
    <lineage>
        <taxon>Bacteria</taxon>
        <taxon>Pseudomonadati</taxon>
        <taxon>Pseudomonadota</taxon>
        <taxon>Gammaproteobacteria</taxon>
        <taxon>Alteromonadales</taxon>
        <taxon>Shewanellaceae</taxon>
        <taxon>Shewanella</taxon>
    </lineage>
</organism>